<accession>A0A643BSM3</accession>
<reference evidence="2 3" key="1">
    <citation type="journal article" date="2019" name="PLoS ONE">
        <title>Genomic analyses reveal an absence of contemporary introgressive admixture between fin whales and blue whales, despite known hybrids.</title>
        <authorList>
            <person name="Westbury M.V."/>
            <person name="Petersen B."/>
            <person name="Lorenzen E.D."/>
        </authorList>
    </citation>
    <scope>NUCLEOTIDE SEQUENCE [LARGE SCALE GENOMIC DNA]</scope>
    <source>
        <strain evidence="2">FinWhale-01</strain>
    </source>
</reference>
<gene>
    <name evidence="2" type="ORF">E2I00_007922</name>
</gene>
<protein>
    <submittedName>
        <fullName evidence="2">Uncharacterized protein</fullName>
    </submittedName>
</protein>
<dbReference type="EMBL" id="SGJD01005152">
    <property type="protein sequence ID" value="KAB0390678.1"/>
    <property type="molecule type" value="Genomic_DNA"/>
</dbReference>
<sequence>MAFSTRSVGRLLGPVSVTEDTDKANMCLFSSPTPNLLWRGAVEKENGDPREPRGKGMEKTDGQRRARCISRNTAKCD</sequence>
<name>A0A643BSM3_BALPH</name>
<keyword evidence="3" id="KW-1185">Reference proteome</keyword>
<evidence type="ECO:0000313" key="2">
    <source>
        <dbReference type="EMBL" id="KAB0390678.1"/>
    </source>
</evidence>
<dbReference type="Proteomes" id="UP000437017">
    <property type="component" value="Unassembled WGS sequence"/>
</dbReference>
<comment type="caution">
    <text evidence="2">The sequence shown here is derived from an EMBL/GenBank/DDBJ whole genome shotgun (WGS) entry which is preliminary data.</text>
</comment>
<proteinExistence type="predicted"/>
<dbReference type="AlphaFoldDB" id="A0A643BSM3"/>
<organism evidence="2 3">
    <name type="scientific">Balaenoptera physalus</name>
    <name type="common">Fin whale</name>
    <name type="synonym">Balaena physalus</name>
    <dbReference type="NCBI Taxonomy" id="9770"/>
    <lineage>
        <taxon>Eukaryota</taxon>
        <taxon>Metazoa</taxon>
        <taxon>Chordata</taxon>
        <taxon>Craniata</taxon>
        <taxon>Vertebrata</taxon>
        <taxon>Euteleostomi</taxon>
        <taxon>Mammalia</taxon>
        <taxon>Eutheria</taxon>
        <taxon>Laurasiatheria</taxon>
        <taxon>Artiodactyla</taxon>
        <taxon>Whippomorpha</taxon>
        <taxon>Cetacea</taxon>
        <taxon>Mysticeti</taxon>
        <taxon>Balaenopteridae</taxon>
        <taxon>Balaenoptera</taxon>
    </lineage>
</organism>
<evidence type="ECO:0000313" key="3">
    <source>
        <dbReference type="Proteomes" id="UP000437017"/>
    </source>
</evidence>
<feature type="compositionally biased region" description="Basic and acidic residues" evidence="1">
    <location>
        <begin position="43"/>
        <end position="64"/>
    </location>
</feature>
<evidence type="ECO:0000256" key="1">
    <source>
        <dbReference type="SAM" id="MobiDB-lite"/>
    </source>
</evidence>
<feature type="region of interest" description="Disordered" evidence="1">
    <location>
        <begin position="43"/>
        <end position="77"/>
    </location>
</feature>